<evidence type="ECO:0000313" key="2">
    <source>
        <dbReference type="EMBL" id="GAG43877.1"/>
    </source>
</evidence>
<evidence type="ECO:0000259" key="1">
    <source>
        <dbReference type="PROSITE" id="PS51705"/>
    </source>
</evidence>
<protein>
    <recommendedName>
        <fullName evidence="1">Hflx-type G domain-containing protein</fullName>
    </recommendedName>
</protein>
<dbReference type="InterPro" id="IPR006073">
    <property type="entry name" value="GTP-bd"/>
</dbReference>
<dbReference type="Pfam" id="PF01926">
    <property type="entry name" value="MMR_HSR1"/>
    <property type="match status" value="1"/>
</dbReference>
<dbReference type="GO" id="GO:0005525">
    <property type="term" value="F:GTP binding"/>
    <property type="evidence" value="ECO:0007669"/>
    <property type="project" value="InterPro"/>
</dbReference>
<feature type="non-terminal residue" evidence="2">
    <location>
        <position position="1"/>
    </location>
</feature>
<proteinExistence type="predicted"/>
<organism evidence="2">
    <name type="scientific">marine sediment metagenome</name>
    <dbReference type="NCBI Taxonomy" id="412755"/>
    <lineage>
        <taxon>unclassified sequences</taxon>
        <taxon>metagenomes</taxon>
        <taxon>ecological metagenomes</taxon>
    </lineage>
</organism>
<comment type="caution">
    <text evidence="2">The sequence shown here is derived from an EMBL/GenBank/DDBJ whole genome shotgun (WGS) entry which is preliminary data.</text>
</comment>
<dbReference type="GO" id="GO:0005737">
    <property type="term" value="C:cytoplasm"/>
    <property type="evidence" value="ECO:0007669"/>
    <property type="project" value="TreeGrafter"/>
</dbReference>
<reference evidence="2" key="1">
    <citation type="journal article" date="2014" name="Front. Microbiol.">
        <title>High frequency of phylogenetically diverse reductive dehalogenase-homologous genes in deep subseafloor sedimentary metagenomes.</title>
        <authorList>
            <person name="Kawai M."/>
            <person name="Futagami T."/>
            <person name="Toyoda A."/>
            <person name="Takaki Y."/>
            <person name="Nishi S."/>
            <person name="Hori S."/>
            <person name="Arai W."/>
            <person name="Tsubouchi T."/>
            <person name="Morono Y."/>
            <person name="Uchiyama I."/>
            <person name="Ito T."/>
            <person name="Fujiyama A."/>
            <person name="Inagaki F."/>
            <person name="Takami H."/>
        </authorList>
    </citation>
    <scope>NUCLEOTIDE SEQUENCE</scope>
    <source>
        <strain evidence="2">Expedition CK06-06</strain>
    </source>
</reference>
<dbReference type="InterPro" id="IPR030394">
    <property type="entry name" value="G_HFLX_dom"/>
</dbReference>
<dbReference type="InterPro" id="IPR016496">
    <property type="entry name" value="GTPase_HflX"/>
</dbReference>
<gene>
    <name evidence="2" type="ORF">S01H1_84716</name>
</gene>
<dbReference type="PANTHER" id="PTHR10229:SF0">
    <property type="entry name" value="GTP-BINDING PROTEIN 6-RELATED"/>
    <property type="match status" value="1"/>
</dbReference>
<feature type="domain" description="Hflx-type G" evidence="1">
    <location>
        <begin position="1"/>
        <end position="122"/>
    </location>
</feature>
<dbReference type="Gene3D" id="3.40.50.300">
    <property type="entry name" value="P-loop containing nucleotide triphosphate hydrolases"/>
    <property type="match status" value="1"/>
</dbReference>
<dbReference type="PROSITE" id="PS51705">
    <property type="entry name" value="G_HFLX"/>
    <property type="match status" value="1"/>
</dbReference>
<dbReference type="EMBL" id="BARS01057917">
    <property type="protein sequence ID" value="GAG43877.1"/>
    <property type="molecule type" value="Genomic_DNA"/>
</dbReference>
<dbReference type="PANTHER" id="PTHR10229">
    <property type="entry name" value="GTP-BINDING PROTEIN HFLX"/>
    <property type="match status" value="1"/>
</dbReference>
<dbReference type="AlphaFoldDB" id="X0Y997"/>
<dbReference type="SUPFAM" id="SSF52540">
    <property type="entry name" value="P-loop containing nucleoside triphosphate hydrolases"/>
    <property type="match status" value="1"/>
</dbReference>
<name>X0Y997_9ZZZZ</name>
<dbReference type="GO" id="GO:0043022">
    <property type="term" value="F:ribosome binding"/>
    <property type="evidence" value="ECO:0007669"/>
    <property type="project" value="TreeGrafter"/>
</dbReference>
<dbReference type="InterPro" id="IPR027417">
    <property type="entry name" value="P-loop_NTPase"/>
</dbReference>
<feature type="non-terminal residue" evidence="2">
    <location>
        <position position="122"/>
    </location>
</feature>
<sequence>NALTDADVFVEDRLFATLDTTTRKLQLDENHSILLSDTVGFIRKLPHHLIASFRSTLAEVAEADLLLKVIDASSHLAEEHFRAVNEVLQDLGLNEKPSVVVLNKLDAIDDGAALIRLQRQFP</sequence>
<accession>X0Y997</accession>